<dbReference type="RefSeq" id="WP_129226988.1">
    <property type="nucleotide sequence ID" value="NZ_SDOZ01000004.1"/>
</dbReference>
<gene>
    <name evidence="1" type="ORF">ESZ91_10375</name>
</gene>
<name>A0A4Q2K9U7_9FIRM</name>
<reference evidence="1 2" key="1">
    <citation type="journal article" date="2019" name="Gut">
        <title>Antibiotics-induced monodominance of a novel gut bacterial order.</title>
        <authorList>
            <person name="Hildebrand F."/>
            <person name="Moitinho-Silva L."/>
            <person name="Blasche S."/>
            <person name="Jahn M.T."/>
            <person name="Gossmann T.I."/>
            <person name="Heuerta-Cepas J."/>
            <person name="Hercog R."/>
            <person name="Luetge M."/>
            <person name="Bahram M."/>
            <person name="Pryszlak A."/>
            <person name="Alves R.J."/>
            <person name="Waszak S.M."/>
            <person name="Zhu A."/>
            <person name="Ye L."/>
            <person name="Costea P.I."/>
            <person name="Aalvink S."/>
            <person name="Belzer C."/>
            <person name="Forslund S.K."/>
            <person name="Sunagawa S."/>
            <person name="Hentschel U."/>
            <person name="Merten C."/>
            <person name="Patil K.R."/>
            <person name="Benes V."/>
            <person name="Bork P."/>
        </authorList>
    </citation>
    <scope>NUCLEOTIDE SEQUENCE [LARGE SCALE GENOMIC DNA]</scope>
    <source>
        <strain evidence="1 2">HDS1380</strain>
    </source>
</reference>
<proteinExistence type="predicted"/>
<dbReference type="AlphaFoldDB" id="A0A4Q2K9U7"/>
<dbReference type="EMBL" id="SDOZ01000004">
    <property type="protein sequence ID" value="RXZ58055.1"/>
    <property type="molecule type" value="Genomic_DNA"/>
</dbReference>
<accession>A0A4Q2K9U7</accession>
<dbReference type="Proteomes" id="UP000291269">
    <property type="component" value="Unassembled WGS sequence"/>
</dbReference>
<protein>
    <submittedName>
        <fullName evidence="1">Uncharacterized protein</fullName>
    </submittedName>
</protein>
<organism evidence="1 2">
    <name type="scientific">Candidatus Borkfalkia ceftriaxoniphila</name>
    <dbReference type="NCBI Taxonomy" id="2508949"/>
    <lineage>
        <taxon>Bacteria</taxon>
        <taxon>Bacillati</taxon>
        <taxon>Bacillota</taxon>
        <taxon>Clostridia</taxon>
        <taxon>Christensenellales</taxon>
        <taxon>Christensenellaceae</taxon>
        <taxon>Candidatus Borkfalkia</taxon>
    </lineage>
</organism>
<sequence>MRLSCAIFLAVCLLALTILVAAGERAARVALRRELYFVCSQTVYREDLALSVSDVVSSGGGAGYLLHRGKGYAVVYSVYRTKRSAEAVCADLVDGGQNAEVLSFVMSGFYLPASDASAAAEIASYFRVYYDCIVLLSKTADELDAGRINREGAFCSMESAKDALTGLQTILEGEKTLSKARYDAMNESVESACGLLAVSDGLFASSDIRAIYACMSDLYMQTAQKLQK</sequence>
<evidence type="ECO:0000313" key="1">
    <source>
        <dbReference type="EMBL" id="RXZ58055.1"/>
    </source>
</evidence>
<keyword evidence="2" id="KW-1185">Reference proteome</keyword>
<evidence type="ECO:0000313" key="2">
    <source>
        <dbReference type="Proteomes" id="UP000291269"/>
    </source>
</evidence>
<comment type="caution">
    <text evidence="1">The sequence shown here is derived from an EMBL/GenBank/DDBJ whole genome shotgun (WGS) entry which is preliminary data.</text>
</comment>